<feature type="region of interest" description="Disordered" evidence="4">
    <location>
        <begin position="243"/>
        <end position="301"/>
    </location>
</feature>
<keyword evidence="1" id="KW-0805">Transcription regulation</keyword>
<dbReference type="SUPFAM" id="SSF46785">
    <property type="entry name" value="Winged helix' DNA-binding domain"/>
    <property type="match status" value="1"/>
</dbReference>
<evidence type="ECO:0000256" key="4">
    <source>
        <dbReference type="SAM" id="MobiDB-lite"/>
    </source>
</evidence>
<comment type="caution">
    <text evidence="6">The sequence shown here is derived from an EMBL/GenBank/DDBJ whole genome shotgun (WGS) entry which is preliminary data.</text>
</comment>
<evidence type="ECO:0000313" key="7">
    <source>
        <dbReference type="Proteomes" id="UP000275048"/>
    </source>
</evidence>
<dbReference type="CDD" id="cd07377">
    <property type="entry name" value="WHTH_GntR"/>
    <property type="match status" value="1"/>
</dbReference>
<dbReference type="InterPro" id="IPR036390">
    <property type="entry name" value="WH_DNA-bd_sf"/>
</dbReference>
<accession>A0A3M8AHH3</accession>
<dbReference type="RefSeq" id="WP_122936267.1">
    <property type="nucleotide sequence ID" value="NZ_JBHSNT010000068.1"/>
</dbReference>
<organism evidence="6 7">
    <name type="scientific">Agromyces tardus</name>
    <dbReference type="NCBI Taxonomy" id="2583849"/>
    <lineage>
        <taxon>Bacteria</taxon>
        <taxon>Bacillati</taxon>
        <taxon>Actinomycetota</taxon>
        <taxon>Actinomycetes</taxon>
        <taxon>Micrococcales</taxon>
        <taxon>Microbacteriaceae</taxon>
        <taxon>Agromyces</taxon>
    </lineage>
</organism>
<dbReference type="PRINTS" id="PR00035">
    <property type="entry name" value="HTHGNTR"/>
</dbReference>
<evidence type="ECO:0000259" key="5">
    <source>
        <dbReference type="PROSITE" id="PS50949"/>
    </source>
</evidence>
<dbReference type="GO" id="GO:0003700">
    <property type="term" value="F:DNA-binding transcription factor activity"/>
    <property type="evidence" value="ECO:0007669"/>
    <property type="project" value="InterPro"/>
</dbReference>
<dbReference type="PROSITE" id="PS50949">
    <property type="entry name" value="HTH_GNTR"/>
    <property type="match status" value="1"/>
</dbReference>
<protein>
    <submittedName>
        <fullName evidence="6">FadR family transcriptional regulator</fullName>
    </submittedName>
</protein>
<dbReference type="Proteomes" id="UP000275048">
    <property type="component" value="Unassembled WGS sequence"/>
</dbReference>
<dbReference type="InterPro" id="IPR036388">
    <property type="entry name" value="WH-like_DNA-bd_sf"/>
</dbReference>
<gene>
    <name evidence="6" type="ORF">EDM22_06575</name>
</gene>
<dbReference type="SUPFAM" id="SSF48008">
    <property type="entry name" value="GntR ligand-binding domain-like"/>
    <property type="match status" value="1"/>
</dbReference>
<dbReference type="PANTHER" id="PTHR43537:SF5">
    <property type="entry name" value="UXU OPERON TRANSCRIPTIONAL REGULATOR"/>
    <property type="match status" value="1"/>
</dbReference>
<dbReference type="Gene3D" id="1.20.120.530">
    <property type="entry name" value="GntR ligand-binding domain-like"/>
    <property type="match status" value="1"/>
</dbReference>
<keyword evidence="3" id="KW-0804">Transcription</keyword>
<dbReference type="EMBL" id="RHHB01000007">
    <property type="protein sequence ID" value="RNB50666.1"/>
    <property type="molecule type" value="Genomic_DNA"/>
</dbReference>
<proteinExistence type="predicted"/>
<evidence type="ECO:0000313" key="6">
    <source>
        <dbReference type="EMBL" id="RNB50666.1"/>
    </source>
</evidence>
<evidence type="ECO:0000256" key="1">
    <source>
        <dbReference type="ARBA" id="ARBA00023015"/>
    </source>
</evidence>
<dbReference type="InterPro" id="IPR011711">
    <property type="entry name" value="GntR_C"/>
</dbReference>
<dbReference type="InterPro" id="IPR000524">
    <property type="entry name" value="Tscrpt_reg_HTH_GntR"/>
</dbReference>
<dbReference type="Pfam" id="PF00392">
    <property type="entry name" value="GntR"/>
    <property type="match status" value="1"/>
</dbReference>
<dbReference type="GO" id="GO:0003677">
    <property type="term" value="F:DNA binding"/>
    <property type="evidence" value="ECO:0007669"/>
    <property type="project" value="UniProtKB-KW"/>
</dbReference>
<name>A0A3M8AHH3_9MICO</name>
<dbReference type="AlphaFoldDB" id="A0A3M8AHH3"/>
<dbReference type="PANTHER" id="PTHR43537">
    <property type="entry name" value="TRANSCRIPTIONAL REGULATOR, GNTR FAMILY"/>
    <property type="match status" value="1"/>
</dbReference>
<dbReference type="OrthoDB" id="7989071at2"/>
<dbReference type="Gene3D" id="1.10.10.10">
    <property type="entry name" value="Winged helix-like DNA-binding domain superfamily/Winged helix DNA-binding domain"/>
    <property type="match status" value="1"/>
</dbReference>
<feature type="compositionally biased region" description="Low complexity" evidence="4">
    <location>
        <begin position="251"/>
        <end position="281"/>
    </location>
</feature>
<dbReference type="SMART" id="SM00345">
    <property type="entry name" value="HTH_GNTR"/>
    <property type="match status" value="1"/>
</dbReference>
<evidence type="ECO:0000256" key="3">
    <source>
        <dbReference type="ARBA" id="ARBA00023163"/>
    </source>
</evidence>
<keyword evidence="7" id="KW-1185">Reference proteome</keyword>
<feature type="domain" description="HTH gntR-type" evidence="5">
    <location>
        <begin position="11"/>
        <end position="79"/>
    </location>
</feature>
<dbReference type="InterPro" id="IPR008920">
    <property type="entry name" value="TF_FadR/GntR_C"/>
</dbReference>
<dbReference type="SMART" id="SM00895">
    <property type="entry name" value="FCD"/>
    <property type="match status" value="1"/>
</dbReference>
<dbReference type="Pfam" id="PF07729">
    <property type="entry name" value="FCD"/>
    <property type="match status" value="1"/>
</dbReference>
<evidence type="ECO:0000256" key="2">
    <source>
        <dbReference type="ARBA" id="ARBA00023125"/>
    </source>
</evidence>
<sequence>MSTPPAARESRSQPEVVIDGIRDLITDGTLVAGSRLPVERDLCTQLGVSRGSLREGIRALVILGVLETRQGDGTYVTSLDATTLFGPLGFLAELQSPENSVHLLAVRRVLEPEAAAKAAVLISDEDLAEAERVLDRGDALLDAPEGEVDLEATIDVDTDFHRVVARASGNPAFAAIIEALIGRTARARLWRAIHDEGAVRRTQAEHRAVLDALRDHDPDRARIRMSVHVLGVEEYTAGHADGTSSGGAGLADGSAAAPGAAGAASAGHAGAPPAAAAGSASARRRPRSTSAGQKSAGTAAS</sequence>
<keyword evidence="2" id="KW-0238">DNA-binding</keyword>
<reference evidence="6 7" key="1">
    <citation type="submission" date="2018-10" db="EMBL/GenBank/DDBJ databases">
        <title>Isolation, diversity and antibacterial activity of antinobacteria from the wheat rhizosphere soil.</title>
        <authorList>
            <person name="Sun T."/>
        </authorList>
    </citation>
    <scope>NUCLEOTIDE SEQUENCE [LARGE SCALE GENOMIC DNA]</scope>
    <source>
        <strain evidence="6 7">SJ-23</strain>
    </source>
</reference>